<evidence type="ECO:0000313" key="2">
    <source>
        <dbReference type="Proteomes" id="UP000694005"/>
    </source>
</evidence>
<evidence type="ECO:0000313" key="1">
    <source>
        <dbReference type="EMBL" id="CAG7897858.1"/>
    </source>
</evidence>
<gene>
    <name evidence="1" type="ORF">BRAPAZ1V2_A08P15240.2</name>
</gene>
<organism evidence="1 2">
    <name type="scientific">Brassica campestris</name>
    <name type="common">Field mustard</name>
    <dbReference type="NCBI Taxonomy" id="3711"/>
    <lineage>
        <taxon>Eukaryota</taxon>
        <taxon>Viridiplantae</taxon>
        <taxon>Streptophyta</taxon>
        <taxon>Embryophyta</taxon>
        <taxon>Tracheophyta</taxon>
        <taxon>Spermatophyta</taxon>
        <taxon>Magnoliopsida</taxon>
        <taxon>eudicotyledons</taxon>
        <taxon>Gunneridae</taxon>
        <taxon>Pentapetalae</taxon>
        <taxon>rosids</taxon>
        <taxon>malvids</taxon>
        <taxon>Brassicales</taxon>
        <taxon>Brassicaceae</taxon>
        <taxon>Brassiceae</taxon>
        <taxon>Brassica</taxon>
    </lineage>
</organism>
<accession>A0A8D9HDS3</accession>
<name>A0A8D9HDS3_BRACM</name>
<sequence>MGSLIHRRELGFSFDDREGFDLGVWILIKKRIMK</sequence>
<dbReference type="AlphaFoldDB" id="A0A8D9HDS3"/>
<dbReference type="Gramene" id="A08p15240.2_BraZ1">
    <property type="protein sequence ID" value="A08p15240.2_BraZ1.CDS.1"/>
    <property type="gene ID" value="A08g15240.2_BraZ1"/>
</dbReference>
<reference evidence="1 2" key="1">
    <citation type="submission" date="2021-07" db="EMBL/GenBank/DDBJ databases">
        <authorList>
            <consortium name="Genoscope - CEA"/>
            <person name="William W."/>
        </authorList>
    </citation>
    <scope>NUCLEOTIDE SEQUENCE [LARGE SCALE GENOMIC DNA]</scope>
</reference>
<dbReference type="EMBL" id="LS974624">
    <property type="protein sequence ID" value="CAG7897858.1"/>
    <property type="molecule type" value="Genomic_DNA"/>
</dbReference>
<protein>
    <submittedName>
        <fullName evidence="1">Uncharacterized protein</fullName>
    </submittedName>
</protein>
<dbReference type="Proteomes" id="UP000694005">
    <property type="component" value="Chromosome A08"/>
</dbReference>
<proteinExistence type="predicted"/>